<accession>A0A4R3M3E9</accession>
<dbReference type="Pfam" id="PF03797">
    <property type="entry name" value="Autotransporter"/>
    <property type="match status" value="1"/>
</dbReference>
<dbReference type="RefSeq" id="WP_165933596.1">
    <property type="nucleotide sequence ID" value="NZ_SMAI01000001.1"/>
</dbReference>
<reference evidence="3 4" key="1">
    <citation type="submission" date="2019-03" db="EMBL/GenBank/DDBJ databases">
        <title>Genomic Encyclopedia of Type Strains, Phase IV (KMG-IV): sequencing the most valuable type-strain genomes for metagenomic binning, comparative biology and taxonomic classification.</title>
        <authorList>
            <person name="Goeker M."/>
        </authorList>
    </citation>
    <scope>NUCLEOTIDE SEQUENCE [LARGE SCALE GENOMIC DNA]</scope>
    <source>
        <strain evidence="3 4">DSM 9035</strain>
    </source>
</reference>
<keyword evidence="1" id="KW-0732">Signal</keyword>
<evidence type="ECO:0000259" key="2">
    <source>
        <dbReference type="PROSITE" id="PS51208"/>
    </source>
</evidence>
<evidence type="ECO:0000313" key="4">
    <source>
        <dbReference type="Proteomes" id="UP000294664"/>
    </source>
</evidence>
<dbReference type="SUPFAM" id="SSF103515">
    <property type="entry name" value="Autotransporter"/>
    <property type="match status" value="1"/>
</dbReference>
<name>A0A4R3M3E9_9HYPH</name>
<dbReference type="Pfam" id="PF12951">
    <property type="entry name" value="PATR"/>
    <property type="match status" value="4"/>
</dbReference>
<dbReference type="InterPro" id="IPR011050">
    <property type="entry name" value="Pectin_lyase_fold/virulence"/>
</dbReference>
<dbReference type="InterPro" id="IPR005546">
    <property type="entry name" value="Autotransporte_beta"/>
</dbReference>
<dbReference type="SUPFAM" id="SSF51126">
    <property type="entry name" value="Pectin lyase-like"/>
    <property type="match status" value="1"/>
</dbReference>
<dbReference type="SMART" id="SM00869">
    <property type="entry name" value="Autotransporter"/>
    <property type="match status" value="1"/>
</dbReference>
<sequence length="1753" mass="172812">MAGIEGSVANKTFSTARSGSRTGGIALAVDSRRQTCDLERLGLLLSASALAMTACLAAPTKVYAACSSITTDTSISTPMSNCFDWSAGNVTITSTGQVVGDESSGNYYAFNSTSTDTTFQNSGYVTTSGTIMSDSNLAIAGVLLSGGTVSRVENAGTIEATGLLLPLNENYIGGIVNLAASVSTITNSGTISASGFNNNNNNNGFIGAIINKNNIIEIENASGGVLSSASTFGNAHPKVIINLSDGTIGSIINASGATITAQNGTAIYNQGGSIGAISNSGTILSSSTAIYNLLGGAIGTITNSGTISSTGAVYASTDAFLGAIVNSGIMTSASSSAFNIYGGTIGSIVNSGTISSMAWTAIYTEDSEIAVLTNQETGEISAQSTVIQNTSTIGTLTNHGIIKALSTEGGMAVVNDRTIATIANSGTISADSIAIYNNGATSFIGNLTNSGVIAVTYDSAITNHGIINALVNEASGTIRGAYGAAVNLEAGGTIVQMTNDGLVEGTGEVGILTTGLLQTLTNNGRISGASTGISVNSGGIIATLVNSGTIVGYESSGVYVGSTGSIGTLTNSGLITTTGGYGIGTRGSIGTLSNSGTIEGPEAGVRVRSGSIETLTNAAGGTIRGDSVGVLIDTTIAAAIGKLTNDGLITGVSSGISVDNLDGSISDLRNNGTIASQNSGIYNTGTIGALGNSGIIKGDVYAIHNTSSGTLGAIANSGVIAGNIGNESAFDLTISGGEGDAVGTLTGSGGSLGASSKGLITNTNSNLVFAGGNILLNDDIAIGAYAVKNNGSTISLGTDVSISGTYEQTGGLLGLGGNTLSLVDLALSGGTVTNGTVTATTSYVLSEAAVSAVLAGAATLSASNVSLAQNNTYTGETTVTEGVLSISADNALGATSAGTTVLSGATLRLSGSISVGAEALALSGEGAAGSSGALQSLSGDNAYGGAITLGGDTTIGVDAATLILSGGVTGADGTILSKAGAGTLILTSTADVSAKVSGGALQIGNGGSTGDIAGDVQLAQDTSLIFKLASDKTYAGLVSGNGGLVQAGTGVLTLTRANTYSGGTTISAGTLSIAAADNIGTGALTLAGSGTLKARETFGLSQSVQLMPVSGSGGGTFDVDATKLLTLSGTIAGSGSLTKTGSGTLQLTGANTYTGGTTILEGTLKIGNGGVLGSILGDIVNQATLIIDRSDDYAITGSVTGTGTLLIEGGGSVSFSSPYQGAVEILASSVVLQSGTSSAGAFTVGSDGYLGGTGTIGSLTMNSGSTVSPGYSPGTLNVSGAVTFNSGSIYRVDVTSGAHDLIVAGGNVTLSSGAYVQVAAASGLYAPSSRYAIITTSGTVAGTFGGVTSNYQFLTPTLDYDAQNVYLILTYTGQSFSAYAQTTNQQNTANAAYQLGAGNGVFNAVAELPVGGVPLAMNQLSGEIYASANTVLMDQANTTRNAVVTRLRQGLLAEAGSSALTDAAGAAGPATARFAVGWTPTLWAQGYGGWSTAFGNGNAATVSSSIGGIFAGLDALIAQNTRAGIVAGFSQTQFEVNDRNSNGSSDNYELGAYVGGQYGWLGLKGGASYAWFDLSLTRTTAFPGFSGSTNSGYTQGMAQVFGEVSARMAVSSLEFEPFAAVAYVNLQGGSTQESASTPAALAVDVSDMSTTYTTLGLRLATKVDLNGRALVPSATVGWQHAFGDTVPLSTMQFLGGAQSFAVQGVPIAEDTAILGAGLGYALSQTAALQVNYLGQIASSVSNNAFNAQFSLKF</sequence>
<dbReference type="Proteomes" id="UP000294664">
    <property type="component" value="Unassembled WGS sequence"/>
</dbReference>
<dbReference type="Gene3D" id="2.40.128.130">
    <property type="entry name" value="Autotransporter beta-domain"/>
    <property type="match status" value="1"/>
</dbReference>
<proteinExistence type="predicted"/>
<dbReference type="NCBIfam" id="TIGR02601">
    <property type="entry name" value="autotrns_rpt"/>
    <property type="match status" value="3"/>
</dbReference>
<organism evidence="3 4">
    <name type="scientific">Aquabacter spiritensis</name>
    <dbReference type="NCBI Taxonomy" id="933073"/>
    <lineage>
        <taxon>Bacteria</taxon>
        <taxon>Pseudomonadati</taxon>
        <taxon>Pseudomonadota</taxon>
        <taxon>Alphaproteobacteria</taxon>
        <taxon>Hyphomicrobiales</taxon>
        <taxon>Xanthobacteraceae</taxon>
        <taxon>Aquabacter</taxon>
    </lineage>
</organism>
<evidence type="ECO:0000313" key="3">
    <source>
        <dbReference type="EMBL" id="TCT07710.1"/>
    </source>
</evidence>
<evidence type="ECO:0000256" key="1">
    <source>
        <dbReference type="ARBA" id="ARBA00022729"/>
    </source>
</evidence>
<dbReference type="InterPro" id="IPR012332">
    <property type="entry name" value="Autotransporter_pectin_lyase_C"/>
</dbReference>
<dbReference type="InterPro" id="IPR036709">
    <property type="entry name" value="Autotransporte_beta_dom_sf"/>
</dbReference>
<dbReference type="PROSITE" id="PS51208">
    <property type="entry name" value="AUTOTRANSPORTER"/>
    <property type="match status" value="1"/>
</dbReference>
<feature type="domain" description="Autotransporter" evidence="2">
    <location>
        <begin position="1475"/>
        <end position="1753"/>
    </location>
</feature>
<dbReference type="Gene3D" id="2.160.20.20">
    <property type="match status" value="1"/>
</dbReference>
<dbReference type="InterPro" id="IPR013425">
    <property type="entry name" value="Autotrns_rpt"/>
</dbReference>
<keyword evidence="4" id="KW-1185">Reference proteome</keyword>
<protein>
    <submittedName>
        <fullName evidence="3">Autotransporter-associated beta strand protein</fullName>
    </submittedName>
</protein>
<dbReference type="EMBL" id="SMAI01000001">
    <property type="protein sequence ID" value="TCT07710.1"/>
    <property type="molecule type" value="Genomic_DNA"/>
</dbReference>
<comment type="caution">
    <text evidence="3">The sequence shown here is derived from an EMBL/GenBank/DDBJ whole genome shotgun (WGS) entry which is preliminary data.</text>
</comment>
<gene>
    <name evidence="3" type="ORF">EDC64_101229</name>
</gene>